<sequence length="81" mass="9442">MEAHQDDEGVMAHIKKLNDRVSDLYRKEDLTDADIAEIHKVKSELDQYWDLLHQRQGLRDNGGNPDHAKIRSAETIKNYKN</sequence>
<accession>A0A3S3V7R7</accession>
<evidence type="ECO:0000313" key="2">
    <source>
        <dbReference type="EMBL" id="RWY47368.1"/>
    </source>
</evidence>
<dbReference type="Pfam" id="PF10944">
    <property type="entry name" value="DUF2630"/>
    <property type="match status" value="1"/>
</dbReference>
<evidence type="ECO:0000313" key="3">
    <source>
        <dbReference type="Proteomes" id="UP000286701"/>
    </source>
</evidence>
<reference evidence="2 3" key="1">
    <citation type="submission" date="2019-01" db="EMBL/GenBank/DDBJ databases">
        <title>Mucilaginibacter antarcticum sp. nov., isolated from antarctic soil.</title>
        <authorList>
            <person name="Yan Y.-Q."/>
            <person name="Du Z.-J."/>
        </authorList>
    </citation>
    <scope>NUCLEOTIDE SEQUENCE [LARGE SCALE GENOMIC DNA]</scope>
    <source>
        <strain evidence="2 3">F01003</strain>
    </source>
</reference>
<dbReference type="AlphaFoldDB" id="A0A3S3V7R7"/>
<dbReference type="Proteomes" id="UP000286701">
    <property type="component" value="Unassembled WGS sequence"/>
</dbReference>
<gene>
    <name evidence="2" type="ORF">EPL05_21980</name>
</gene>
<evidence type="ECO:0000256" key="1">
    <source>
        <dbReference type="SAM" id="MobiDB-lite"/>
    </source>
</evidence>
<keyword evidence="3" id="KW-1185">Reference proteome</keyword>
<dbReference type="EMBL" id="SBIW01000026">
    <property type="protein sequence ID" value="RWY47368.1"/>
    <property type="molecule type" value="Genomic_DNA"/>
</dbReference>
<comment type="caution">
    <text evidence="2">The sequence shown here is derived from an EMBL/GenBank/DDBJ whole genome shotgun (WGS) entry which is preliminary data.</text>
</comment>
<organism evidence="2 3">
    <name type="scientific">Mucilaginibacter gilvus</name>
    <dbReference type="NCBI Taxonomy" id="2305909"/>
    <lineage>
        <taxon>Bacteria</taxon>
        <taxon>Pseudomonadati</taxon>
        <taxon>Bacteroidota</taxon>
        <taxon>Sphingobacteriia</taxon>
        <taxon>Sphingobacteriales</taxon>
        <taxon>Sphingobacteriaceae</taxon>
        <taxon>Mucilaginibacter</taxon>
    </lineage>
</organism>
<proteinExistence type="predicted"/>
<dbReference type="RefSeq" id="WP_128536146.1">
    <property type="nucleotide sequence ID" value="NZ_SBIW01000026.1"/>
</dbReference>
<feature type="region of interest" description="Disordered" evidence="1">
    <location>
        <begin position="57"/>
        <end position="81"/>
    </location>
</feature>
<dbReference type="OrthoDB" id="7376174at2"/>
<dbReference type="InterPro" id="IPR020311">
    <property type="entry name" value="Uncharacterised_Rv0898c"/>
</dbReference>
<protein>
    <submittedName>
        <fullName evidence="2">DUF2630 family protein</fullName>
    </submittedName>
</protein>
<name>A0A3S3V7R7_9SPHI</name>